<proteinExistence type="predicted"/>
<dbReference type="EMBL" id="SLXJ01000002">
    <property type="protein sequence ID" value="TCP18374.1"/>
    <property type="molecule type" value="Genomic_DNA"/>
</dbReference>
<gene>
    <name evidence="1" type="ORF">EV693_10253</name>
</gene>
<organism evidence="1 2">
    <name type="scientific">Nicoletella semolina</name>
    <dbReference type="NCBI Taxonomy" id="271160"/>
    <lineage>
        <taxon>Bacteria</taxon>
        <taxon>Pseudomonadati</taxon>
        <taxon>Pseudomonadota</taxon>
        <taxon>Gammaproteobacteria</taxon>
        <taxon>Pasteurellales</taxon>
        <taxon>Pasteurellaceae</taxon>
        <taxon>Nicoletella</taxon>
    </lineage>
</organism>
<accession>A0A4R2NBF8</accession>
<dbReference type="Proteomes" id="UP000295537">
    <property type="component" value="Unassembled WGS sequence"/>
</dbReference>
<protein>
    <submittedName>
        <fullName evidence="1">Uncharacterized protein</fullName>
    </submittedName>
</protein>
<keyword evidence="2" id="KW-1185">Reference proteome</keyword>
<evidence type="ECO:0000313" key="2">
    <source>
        <dbReference type="Proteomes" id="UP000295537"/>
    </source>
</evidence>
<reference evidence="1 2" key="1">
    <citation type="submission" date="2019-03" db="EMBL/GenBank/DDBJ databases">
        <title>Genomic Encyclopedia of Type Strains, Phase IV (KMG-IV): sequencing the most valuable type-strain genomes for metagenomic binning, comparative biology and taxonomic classification.</title>
        <authorList>
            <person name="Goeker M."/>
        </authorList>
    </citation>
    <scope>NUCLEOTIDE SEQUENCE [LARGE SCALE GENOMIC DNA]</scope>
    <source>
        <strain evidence="1 2">DSM 16380</strain>
    </source>
</reference>
<dbReference type="AlphaFoldDB" id="A0A4R2NBF8"/>
<sequence>MKQSNSIDINLLFDTLLAVSELSLKLNFLLKNAQDPIKITKIINVMSNLTLISSAYTENGIDIDSLALFRSMINDLDYPELNRLNHIINKAIVAHKD</sequence>
<evidence type="ECO:0000313" key="1">
    <source>
        <dbReference type="EMBL" id="TCP18374.1"/>
    </source>
</evidence>
<name>A0A4R2NBF8_9PAST</name>
<comment type="caution">
    <text evidence="1">The sequence shown here is derived from an EMBL/GenBank/DDBJ whole genome shotgun (WGS) entry which is preliminary data.</text>
</comment>
<dbReference type="RefSeq" id="WP_065189242.1">
    <property type="nucleotide sequence ID" value="NZ_LVXA01000001.1"/>
</dbReference>